<gene>
    <name evidence="2" type="ORF">LCGC14_0351170</name>
</gene>
<proteinExistence type="predicted"/>
<dbReference type="AlphaFoldDB" id="A0A0F9WII6"/>
<sequence>MGKAIAGNPDWISNSTMIMERVVAAVSSGVAEVQKINSGGSATQLEYIENIESVFGTLVPASGTSSSAQGADPAWSKIGSDGSSAQITWNGATSVTAHLMVFGT</sequence>
<accession>A0A0F9WII6</accession>
<evidence type="ECO:0000313" key="2">
    <source>
        <dbReference type="EMBL" id="KKN78258.1"/>
    </source>
</evidence>
<organism evidence="2">
    <name type="scientific">marine sediment metagenome</name>
    <dbReference type="NCBI Taxonomy" id="412755"/>
    <lineage>
        <taxon>unclassified sequences</taxon>
        <taxon>metagenomes</taxon>
        <taxon>ecological metagenomes</taxon>
    </lineage>
</organism>
<evidence type="ECO:0000256" key="1">
    <source>
        <dbReference type="SAM" id="MobiDB-lite"/>
    </source>
</evidence>
<comment type="caution">
    <text evidence="2">The sequence shown here is derived from an EMBL/GenBank/DDBJ whole genome shotgun (WGS) entry which is preliminary data.</text>
</comment>
<feature type="region of interest" description="Disordered" evidence="1">
    <location>
        <begin position="62"/>
        <end position="81"/>
    </location>
</feature>
<reference evidence="2" key="1">
    <citation type="journal article" date="2015" name="Nature">
        <title>Complex archaea that bridge the gap between prokaryotes and eukaryotes.</title>
        <authorList>
            <person name="Spang A."/>
            <person name="Saw J.H."/>
            <person name="Jorgensen S.L."/>
            <person name="Zaremba-Niedzwiedzka K."/>
            <person name="Martijn J."/>
            <person name="Lind A.E."/>
            <person name="van Eijk R."/>
            <person name="Schleper C."/>
            <person name="Guy L."/>
            <person name="Ettema T.J."/>
        </authorList>
    </citation>
    <scope>NUCLEOTIDE SEQUENCE</scope>
</reference>
<protein>
    <submittedName>
        <fullName evidence="2">Uncharacterized protein</fullName>
    </submittedName>
</protein>
<dbReference type="EMBL" id="LAZR01000265">
    <property type="protein sequence ID" value="KKN78258.1"/>
    <property type="molecule type" value="Genomic_DNA"/>
</dbReference>
<name>A0A0F9WII6_9ZZZZ</name>